<keyword evidence="6 11" id="KW-0378">Hydrolase</keyword>
<keyword evidence="4 13" id="KW-0645">Protease</keyword>
<evidence type="ECO:0000256" key="1">
    <source>
        <dbReference type="ARBA" id="ARBA00001947"/>
    </source>
</evidence>
<evidence type="ECO:0000313" key="13">
    <source>
        <dbReference type="EMBL" id="MRW90009.1"/>
    </source>
</evidence>
<keyword evidence="11" id="KW-0479">Metal-binding</keyword>
<reference evidence="13 14" key="1">
    <citation type="submission" date="2019-11" db="EMBL/GenBank/DDBJ databases">
        <title>Novel species isolated from a subtropical stream in China.</title>
        <authorList>
            <person name="Lu H."/>
        </authorList>
    </citation>
    <scope>NUCLEOTIDE SEQUENCE [LARGE SCALE GENOMIC DNA]</scope>
    <source>
        <strain evidence="13 14">FT80W</strain>
    </source>
</reference>
<feature type="transmembrane region" description="Helical" evidence="11">
    <location>
        <begin position="101"/>
        <end position="123"/>
    </location>
</feature>
<dbReference type="Pfam" id="PF17820">
    <property type="entry name" value="PDZ_6"/>
    <property type="match status" value="1"/>
</dbReference>
<evidence type="ECO:0000256" key="11">
    <source>
        <dbReference type="RuleBase" id="RU362031"/>
    </source>
</evidence>
<evidence type="ECO:0000256" key="8">
    <source>
        <dbReference type="ARBA" id="ARBA00022989"/>
    </source>
</evidence>
<dbReference type="InterPro" id="IPR036034">
    <property type="entry name" value="PDZ_sf"/>
</dbReference>
<dbReference type="Pfam" id="PF02163">
    <property type="entry name" value="Peptidase_M50"/>
    <property type="match status" value="1"/>
</dbReference>
<keyword evidence="7 11" id="KW-0862">Zinc</keyword>
<protein>
    <recommendedName>
        <fullName evidence="11">Zinc metalloprotease</fullName>
        <ecNumber evidence="11">3.4.24.-</ecNumber>
    </recommendedName>
</protein>
<dbReference type="InterPro" id="IPR004387">
    <property type="entry name" value="Pept_M50_Zn"/>
</dbReference>
<proteinExistence type="inferred from homology"/>
<evidence type="ECO:0000256" key="6">
    <source>
        <dbReference type="ARBA" id="ARBA00022801"/>
    </source>
</evidence>
<keyword evidence="14" id="KW-1185">Reference proteome</keyword>
<dbReference type="GO" id="GO:0046872">
    <property type="term" value="F:metal ion binding"/>
    <property type="evidence" value="ECO:0007669"/>
    <property type="project" value="UniProtKB-KW"/>
</dbReference>
<dbReference type="CDD" id="cd23081">
    <property type="entry name" value="cpPDZ_EcRseP-like"/>
    <property type="match status" value="1"/>
</dbReference>
<dbReference type="RefSeq" id="WP_154374996.1">
    <property type="nucleotide sequence ID" value="NZ_WKJK01000003.1"/>
</dbReference>
<evidence type="ECO:0000256" key="3">
    <source>
        <dbReference type="ARBA" id="ARBA00007931"/>
    </source>
</evidence>
<dbReference type="Proteomes" id="UP000433309">
    <property type="component" value="Unassembled WGS sequence"/>
</dbReference>
<dbReference type="SMART" id="SM00228">
    <property type="entry name" value="PDZ"/>
    <property type="match status" value="2"/>
</dbReference>
<evidence type="ECO:0000256" key="4">
    <source>
        <dbReference type="ARBA" id="ARBA00022670"/>
    </source>
</evidence>
<dbReference type="PROSITE" id="PS50106">
    <property type="entry name" value="PDZ"/>
    <property type="match status" value="1"/>
</dbReference>
<dbReference type="Gene3D" id="2.30.42.10">
    <property type="match status" value="2"/>
</dbReference>
<keyword evidence="8 11" id="KW-1133">Transmembrane helix</keyword>
<dbReference type="EC" id="3.4.24.-" evidence="11"/>
<dbReference type="CDD" id="cd06163">
    <property type="entry name" value="S2P-M50_PDZ_RseP-like"/>
    <property type="match status" value="1"/>
</dbReference>
<keyword evidence="9 11" id="KW-0482">Metalloprotease</keyword>
<name>A0A6I2L160_9BURK</name>
<comment type="caution">
    <text evidence="13">The sequence shown here is derived from an EMBL/GenBank/DDBJ whole genome shotgun (WGS) entry which is preliminary data.</text>
</comment>
<dbReference type="EMBL" id="WKJK01000003">
    <property type="protein sequence ID" value="MRW90009.1"/>
    <property type="molecule type" value="Genomic_DNA"/>
</dbReference>
<dbReference type="GO" id="GO:0016020">
    <property type="term" value="C:membrane"/>
    <property type="evidence" value="ECO:0007669"/>
    <property type="project" value="UniProtKB-SubCell"/>
</dbReference>
<dbReference type="InterPro" id="IPR001478">
    <property type="entry name" value="PDZ"/>
</dbReference>
<evidence type="ECO:0000256" key="9">
    <source>
        <dbReference type="ARBA" id="ARBA00023049"/>
    </source>
</evidence>
<evidence type="ECO:0000256" key="10">
    <source>
        <dbReference type="ARBA" id="ARBA00023136"/>
    </source>
</evidence>
<dbReference type="GO" id="GO:0004222">
    <property type="term" value="F:metalloendopeptidase activity"/>
    <property type="evidence" value="ECO:0007669"/>
    <property type="project" value="InterPro"/>
</dbReference>
<organism evidence="13 14">
    <name type="scientific">Duganella guangzhouensis</name>
    <dbReference type="NCBI Taxonomy" id="2666084"/>
    <lineage>
        <taxon>Bacteria</taxon>
        <taxon>Pseudomonadati</taxon>
        <taxon>Pseudomonadota</taxon>
        <taxon>Betaproteobacteria</taxon>
        <taxon>Burkholderiales</taxon>
        <taxon>Oxalobacteraceae</taxon>
        <taxon>Telluria group</taxon>
        <taxon>Duganella</taxon>
    </lineage>
</organism>
<gene>
    <name evidence="13" type="primary">rseP</name>
    <name evidence="13" type="ORF">GJ699_08450</name>
</gene>
<evidence type="ECO:0000313" key="14">
    <source>
        <dbReference type="Proteomes" id="UP000433309"/>
    </source>
</evidence>
<keyword evidence="5 11" id="KW-0812">Transmembrane</keyword>
<dbReference type="PANTHER" id="PTHR42837:SF2">
    <property type="entry name" value="MEMBRANE METALLOPROTEASE ARASP2, CHLOROPLASTIC-RELATED"/>
    <property type="match status" value="1"/>
</dbReference>
<dbReference type="SUPFAM" id="SSF50156">
    <property type="entry name" value="PDZ domain-like"/>
    <property type="match status" value="2"/>
</dbReference>
<evidence type="ECO:0000256" key="7">
    <source>
        <dbReference type="ARBA" id="ARBA00022833"/>
    </source>
</evidence>
<evidence type="ECO:0000256" key="2">
    <source>
        <dbReference type="ARBA" id="ARBA00004141"/>
    </source>
</evidence>
<feature type="transmembrane region" description="Helical" evidence="11">
    <location>
        <begin position="440"/>
        <end position="458"/>
    </location>
</feature>
<comment type="subcellular location">
    <subcellularLocation>
        <location evidence="2">Membrane</location>
        <topology evidence="2">Multi-pass membrane protein</topology>
    </subcellularLocation>
</comment>
<feature type="transmembrane region" description="Helical" evidence="11">
    <location>
        <begin position="393"/>
        <end position="415"/>
    </location>
</feature>
<evidence type="ECO:0000256" key="5">
    <source>
        <dbReference type="ARBA" id="ARBA00022692"/>
    </source>
</evidence>
<sequence length="465" mass="49508">MNFLSTPLAFILCIGPLVVFHELGHYLVARWCGVKVLRFSVGFGKVLWSRRFGKDQTEWALSALPLGGYVKMLDAREGNLGDLPEADLKREFTRQNVWKRIAIVAAGPIANFLVAIALFAGLYMHGVEEPSSKISVLTPDMPQAAKAGPAAGTAHSAGLHSGDLVVAVNEQPVHAWSELRWQFIQSAIDKHEIRLTVERPSQGRLVLTLPASAMSGLDLEDDVPAQLGVGIARLAPIVNRVLPGSPAERAGLRSEDVLLSIDGAPVTDAGAFIEAVQGAPERAVKVEVQRDGQPILVSVVPEAASAEAKSGKGTVTVGKIGAEIANRPDMIKVPSSPLGALSKGVVRVWDTCTMTLKMLGKMLTGEASLKNVTGPLTIADYAGQTARMGAISFLSFVAFISVSLGIMNLLPIPVLDGGHLLYYSLEVLTGRSVPERVGEIAQRLGMGLLLTLMLLAVFNDVARLL</sequence>
<dbReference type="AlphaFoldDB" id="A0A6I2L160"/>
<dbReference type="NCBIfam" id="TIGR00054">
    <property type="entry name" value="RIP metalloprotease RseP"/>
    <property type="match status" value="1"/>
</dbReference>
<dbReference type="InterPro" id="IPR041489">
    <property type="entry name" value="PDZ_6"/>
</dbReference>
<evidence type="ECO:0000259" key="12">
    <source>
        <dbReference type="PROSITE" id="PS50106"/>
    </source>
</evidence>
<dbReference type="GO" id="GO:0006508">
    <property type="term" value="P:proteolysis"/>
    <property type="evidence" value="ECO:0007669"/>
    <property type="project" value="UniProtKB-KW"/>
</dbReference>
<feature type="domain" description="PDZ" evidence="12">
    <location>
        <begin position="216"/>
        <end position="303"/>
    </location>
</feature>
<dbReference type="PANTHER" id="PTHR42837">
    <property type="entry name" value="REGULATOR OF SIGMA-E PROTEASE RSEP"/>
    <property type="match status" value="1"/>
</dbReference>
<keyword evidence="10 11" id="KW-0472">Membrane</keyword>
<dbReference type="InterPro" id="IPR008915">
    <property type="entry name" value="Peptidase_M50"/>
</dbReference>
<comment type="similarity">
    <text evidence="3 11">Belongs to the peptidase M50B family.</text>
</comment>
<accession>A0A6I2L160</accession>
<comment type="cofactor">
    <cofactor evidence="1 11">
        <name>Zn(2+)</name>
        <dbReference type="ChEBI" id="CHEBI:29105"/>
    </cofactor>
</comment>